<dbReference type="InterPro" id="IPR038063">
    <property type="entry name" value="Transpep_catalytic_dom"/>
</dbReference>
<evidence type="ECO:0000256" key="5">
    <source>
        <dbReference type="ARBA" id="ARBA00022801"/>
    </source>
</evidence>
<evidence type="ECO:0000256" key="8">
    <source>
        <dbReference type="ARBA" id="ARBA00023316"/>
    </source>
</evidence>
<evidence type="ECO:0000256" key="4">
    <source>
        <dbReference type="ARBA" id="ARBA00022679"/>
    </source>
</evidence>
<dbReference type="Gene3D" id="2.40.440.10">
    <property type="entry name" value="L,D-transpeptidase catalytic domain-like"/>
    <property type="match status" value="1"/>
</dbReference>
<evidence type="ECO:0000256" key="6">
    <source>
        <dbReference type="ARBA" id="ARBA00022960"/>
    </source>
</evidence>
<evidence type="ECO:0000256" key="2">
    <source>
        <dbReference type="ARBA" id="ARBA00005992"/>
    </source>
</evidence>
<keyword evidence="5" id="KW-0378">Hydrolase</keyword>
<dbReference type="GO" id="GO:0008360">
    <property type="term" value="P:regulation of cell shape"/>
    <property type="evidence" value="ECO:0007669"/>
    <property type="project" value="UniProtKB-UniRule"/>
</dbReference>
<dbReference type="GO" id="GO:0016757">
    <property type="term" value="F:glycosyltransferase activity"/>
    <property type="evidence" value="ECO:0007669"/>
    <property type="project" value="UniProtKB-KW"/>
</dbReference>
<comment type="pathway">
    <text evidence="1 9">Cell wall biogenesis; peptidoglycan biosynthesis.</text>
</comment>
<evidence type="ECO:0000256" key="1">
    <source>
        <dbReference type="ARBA" id="ARBA00004752"/>
    </source>
</evidence>
<dbReference type="GO" id="GO:0071555">
    <property type="term" value="P:cell wall organization"/>
    <property type="evidence" value="ECO:0007669"/>
    <property type="project" value="UniProtKB-UniRule"/>
</dbReference>
<name>A0A8J2BSN1_9BACT</name>
<dbReference type="InterPro" id="IPR005490">
    <property type="entry name" value="LD_TPept_cat_dom"/>
</dbReference>
<dbReference type="Pfam" id="PF03734">
    <property type="entry name" value="YkuD"/>
    <property type="match status" value="1"/>
</dbReference>
<dbReference type="RefSeq" id="WP_214096499.1">
    <property type="nucleotide sequence ID" value="NZ_CAJNOB010000067.1"/>
</dbReference>
<reference evidence="11" key="1">
    <citation type="submission" date="2021-02" db="EMBL/GenBank/DDBJ databases">
        <authorList>
            <person name="Cremers G."/>
            <person name="Picone N."/>
        </authorList>
    </citation>
    <scope>NUCLEOTIDE SEQUENCE</scope>
    <source>
        <strain evidence="11">PQ17</strain>
    </source>
</reference>
<keyword evidence="3" id="KW-0328">Glycosyltransferase</keyword>
<keyword evidence="6 9" id="KW-0133">Cell shape</keyword>
<evidence type="ECO:0000313" key="12">
    <source>
        <dbReference type="Proteomes" id="UP000663859"/>
    </source>
</evidence>
<dbReference type="InterPro" id="IPR050979">
    <property type="entry name" value="LD-transpeptidase"/>
</dbReference>
<evidence type="ECO:0000313" key="11">
    <source>
        <dbReference type="EMBL" id="CAF0704587.1"/>
    </source>
</evidence>
<evidence type="ECO:0000256" key="9">
    <source>
        <dbReference type="PROSITE-ProRule" id="PRU01373"/>
    </source>
</evidence>
<feature type="active site" description="Nucleophile" evidence="9">
    <location>
        <position position="147"/>
    </location>
</feature>
<dbReference type="UniPathway" id="UPA00219"/>
<dbReference type="GO" id="GO:0005576">
    <property type="term" value="C:extracellular region"/>
    <property type="evidence" value="ECO:0007669"/>
    <property type="project" value="TreeGrafter"/>
</dbReference>
<feature type="active site" description="Proton donor/acceptor" evidence="9">
    <location>
        <position position="131"/>
    </location>
</feature>
<protein>
    <submittedName>
        <fullName evidence="11">YkuD domain-containing protein</fullName>
    </submittedName>
</protein>
<feature type="domain" description="L,D-TPase catalytic" evidence="10">
    <location>
        <begin position="23"/>
        <end position="171"/>
    </location>
</feature>
<dbReference type="CDD" id="cd16913">
    <property type="entry name" value="YkuD_like"/>
    <property type="match status" value="1"/>
</dbReference>
<dbReference type="PANTHER" id="PTHR30582">
    <property type="entry name" value="L,D-TRANSPEPTIDASE"/>
    <property type="match status" value="1"/>
</dbReference>
<dbReference type="EMBL" id="CAJNOB010000067">
    <property type="protein sequence ID" value="CAF0704587.1"/>
    <property type="molecule type" value="Genomic_DNA"/>
</dbReference>
<dbReference type="PROSITE" id="PS52029">
    <property type="entry name" value="LD_TPASE"/>
    <property type="match status" value="1"/>
</dbReference>
<dbReference type="PANTHER" id="PTHR30582:SF24">
    <property type="entry name" value="L,D-TRANSPEPTIDASE ERFK_SRFK-RELATED"/>
    <property type="match status" value="1"/>
</dbReference>
<accession>A0A8J2BSN1</accession>
<dbReference type="Proteomes" id="UP000663859">
    <property type="component" value="Unassembled WGS sequence"/>
</dbReference>
<dbReference type="AlphaFoldDB" id="A0A8J2BSN1"/>
<organism evidence="11 12">
    <name type="scientific">Candidatus Methylacidithermus pantelleriae</name>
    <dbReference type="NCBI Taxonomy" id="2744239"/>
    <lineage>
        <taxon>Bacteria</taxon>
        <taxon>Pseudomonadati</taxon>
        <taxon>Verrucomicrobiota</taxon>
        <taxon>Methylacidiphilae</taxon>
        <taxon>Methylacidiphilales</taxon>
        <taxon>Methylacidiphilaceae</taxon>
        <taxon>Candidatus Methylacidithermus</taxon>
    </lineage>
</organism>
<sequence length="172" mass="19429">MAGCDNSSTGLTSTNLLVPPEELWFWVVVPSQVVKVMKGKELLWEAPVSTSAHGCGEEPGSLRTPRGWHRIYQKIGDGQPIGAIFKGRQPTGAIWNKGTPSQERLILTRILWLEGIEEHNRTTRDRWIYFHGTNWEEHIGTPTSCGCICLRNEDMMRLYEFAQEGTLVYISA</sequence>
<dbReference type="SUPFAM" id="SSF141523">
    <property type="entry name" value="L,D-transpeptidase catalytic domain-like"/>
    <property type="match status" value="1"/>
</dbReference>
<comment type="caution">
    <text evidence="11">The sequence shown here is derived from an EMBL/GenBank/DDBJ whole genome shotgun (WGS) entry which is preliminary data.</text>
</comment>
<evidence type="ECO:0000256" key="7">
    <source>
        <dbReference type="ARBA" id="ARBA00022984"/>
    </source>
</evidence>
<keyword evidence="12" id="KW-1185">Reference proteome</keyword>
<keyword evidence="4" id="KW-0808">Transferase</keyword>
<dbReference type="GO" id="GO:0071972">
    <property type="term" value="F:peptidoglycan L,D-transpeptidase activity"/>
    <property type="evidence" value="ECO:0007669"/>
    <property type="project" value="TreeGrafter"/>
</dbReference>
<dbReference type="GO" id="GO:0018104">
    <property type="term" value="P:peptidoglycan-protein cross-linking"/>
    <property type="evidence" value="ECO:0007669"/>
    <property type="project" value="TreeGrafter"/>
</dbReference>
<keyword evidence="8 9" id="KW-0961">Cell wall biogenesis/degradation</keyword>
<evidence type="ECO:0000259" key="10">
    <source>
        <dbReference type="PROSITE" id="PS52029"/>
    </source>
</evidence>
<comment type="similarity">
    <text evidence="2">Belongs to the YkuD family.</text>
</comment>
<proteinExistence type="inferred from homology"/>
<gene>
    <name evidence="11" type="ORF">MPNT_70080</name>
</gene>
<keyword evidence="7 9" id="KW-0573">Peptidoglycan synthesis</keyword>
<evidence type="ECO:0000256" key="3">
    <source>
        <dbReference type="ARBA" id="ARBA00022676"/>
    </source>
</evidence>